<evidence type="ECO:0000256" key="1">
    <source>
        <dbReference type="SAM" id="MobiDB-lite"/>
    </source>
</evidence>
<reference evidence="4" key="1">
    <citation type="journal article" date="2015" name="PLoS Genet.">
        <title>The dynamic genome and transcriptome of the human fungal pathogen Blastomyces and close relative Emmonsia.</title>
        <authorList>
            <person name="Munoz J.F."/>
            <person name="Gauthier G.M."/>
            <person name="Desjardins C.A."/>
            <person name="Gallo J.E."/>
            <person name="Holder J."/>
            <person name="Sullivan T.D."/>
            <person name="Marty A.J."/>
            <person name="Carmen J.C."/>
            <person name="Chen Z."/>
            <person name="Ding L."/>
            <person name="Gujja S."/>
            <person name="Magrini V."/>
            <person name="Misas E."/>
            <person name="Mitreva M."/>
            <person name="Priest M."/>
            <person name="Saif S."/>
            <person name="Whiston E.A."/>
            <person name="Young S."/>
            <person name="Zeng Q."/>
            <person name="Goldman W.E."/>
            <person name="Mardis E.R."/>
            <person name="Taylor J.W."/>
            <person name="McEwen J.G."/>
            <person name="Clay O.K."/>
            <person name="Klein B.S."/>
            <person name="Cuomo C.A."/>
        </authorList>
    </citation>
    <scope>NUCLEOTIDE SEQUENCE [LARGE SCALE GENOMIC DNA]</scope>
    <source>
        <strain evidence="4">UAMH 139</strain>
    </source>
</reference>
<feature type="region of interest" description="Disordered" evidence="1">
    <location>
        <begin position="78"/>
        <end position="97"/>
    </location>
</feature>
<gene>
    <name evidence="3" type="ORF">EMPG_09435</name>
</gene>
<keyword evidence="2" id="KW-0812">Transmembrane</keyword>
<evidence type="ECO:0000313" key="3">
    <source>
        <dbReference type="EMBL" id="KLJ12957.1"/>
    </source>
</evidence>
<comment type="caution">
    <text evidence="3">The sequence shown here is derived from an EMBL/GenBank/DDBJ whole genome shotgun (WGS) entry which is preliminary data.</text>
</comment>
<organism evidence="3 4">
    <name type="scientific">Blastomyces silverae</name>
    <dbReference type="NCBI Taxonomy" id="2060906"/>
    <lineage>
        <taxon>Eukaryota</taxon>
        <taxon>Fungi</taxon>
        <taxon>Dikarya</taxon>
        <taxon>Ascomycota</taxon>
        <taxon>Pezizomycotina</taxon>
        <taxon>Eurotiomycetes</taxon>
        <taxon>Eurotiomycetidae</taxon>
        <taxon>Onygenales</taxon>
        <taxon>Ajellomycetaceae</taxon>
        <taxon>Blastomyces</taxon>
    </lineage>
</organism>
<evidence type="ECO:0000313" key="4">
    <source>
        <dbReference type="Proteomes" id="UP000053573"/>
    </source>
</evidence>
<keyword evidence="2" id="KW-0472">Membrane</keyword>
<keyword evidence="2" id="KW-1133">Transmembrane helix</keyword>
<accession>A0A0H1BPL2</accession>
<sequence>MDSPRLVRCLHAVCWILDKYINVQTPGFTRVIIIAVVVNPGGVVALQSVARRGRTAAGEEVASTQAANVVVMEPHAGQDRPAIGLPGLGDAASPART</sequence>
<dbReference type="AlphaFoldDB" id="A0A0H1BPL2"/>
<dbReference type="EMBL" id="LDEV01000591">
    <property type="protein sequence ID" value="KLJ12957.1"/>
    <property type="molecule type" value="Genomic_DNA"/>
</dbReference>
<proteinExistence type="predicted"/>
<protein>
    <submittedName>
        <fullName evidence="3">Uncharacterized protein</fullName>
    </submittedName>
</protein>
<dbReference type="Proteomes" id="UP000053573">
    <property type="component" value="Unassembled WGS sequence"/>
</dbReference>
<name>A0A0H1BPL2_9EURO</name>
<keyword evidence="4" id="KW-1185">Reference proteome</keyword>
<evidence type="ECO:0000256" key="2">
    <source>
        <dbReference type="SAM" id="Phobius"/>
    </source>
</evidence>
<feature type="transmembrane region" description="Helical" evidence="2">
    <location>
        <begin position="27"/>
        <end position="46"/>
    </location>
</feature>